<evidence type="ECO:0000256" key="1">
    <source>
        <dbReference type="SAM" id="Coils"/>
    </source>
</evidence>
<dbReference type="OrthoDB" id="5739852at2"/>
<dbReference type="GO" id="GO:0032259">
    <property type="term" value="P:methylation"/>
    <property type="evidence" value="ECO:0007669"/>
    <property type="project" value="UniProtKB-KW"/>
</dbReference>
<keyword evidence="3" id="KW-1133">Transmembrane helix</keyword>
<protein>
    <submittedName>
        <fullName evidence="4">Uroporphyrin-3 C-methyltransferase</fullName>
    </submittedName>
</protein>
<dbReference type="AlphaFoldDB" id="A0A3N4W3D0"/>
<keyword evidence="3" id="KW-0812">Transmembrane</keyword>
<evidence type="ECO:0000313" key="4">
    <source>
        <dbReference type="EMBL" id="RPE85681.1"/>
    </source>
</evidence>
<dbReference type="RefSeq" id="WP_124210267.1">
    <property type="nucleotide sequence ID" value="NZ_CP016615.1"/>
</dbReference>
<keyword evidence="1" id="KW-0175">Coiled coil</keyword>
<keyword evidence="4" id="KW-0489">Methyltransferase</keyword>
<accession>A0A3N4W3D0</accession>
<dbReference type="PANTHER" id="PTHR38043:SF1">
    <property type="entry name" value="PROTEIN HEMX"/>
    <property type="match status" value="1"/>
</dbReference>
<evidence type="ECO:0000313" key="5">
    <source>
        <dbReference type="Proteomes" id="UP000281691"/>
    </source>
</evidence>
<evidence type="ECO:0000256" key="3">
    <source>
        <dbReference type="SAM" id="Phobius"/>
    </source>
</evidence>
<name>A0A3N4W3D0_9PAST</name>
<dbReference type="GO" id="GO:0008168">
    <property type="term" value="F:methyltransferase activity"/>
    <property type="evidence" value="ECO:0007669"/>
    <property type="project" value="UniProtKB-KW"/>
</dbReference>
<dbReference type="Pfam" id="PF04375">
    <property type="entry name" value="HemX"/>
    <property type="match status" value="1"/>
</dbReference>
<feature type="coiled-coil region" evidence="1">
    <location>
        <begin position="109"/>
        <end position="186"/>
    </location>
</feature>
<sequence length="467" mass="52267">MAKRSKGKDLIDTRQSTSTGESEVLVEQAVESAQNFTSPSEPITLSNQNEEANVVEETISTEESQEQAVNTPQTEVVKKSSGGTAISLLALLVALGVGGAGYFFGQQKFSETEQQLVTVKQQLSALEGRGTGVQGGAEIPTFDVEKAQIAKLESEQQKSLEQFTQLKQQQANYEQQINSLQTQLEKLDPTLKAEPTQWLLSDADFLLTNALRKIVIDYDIETAKSLLIEADNTLNQISDPQVIAIRTALKDDLNNLMSLNQVDQDNVMQRLAQLANLVDDMPMLDNEQLAAKESEDISDSIGDWQKNIEKSADSFLSHFIRVTDKKQVQDKAFIAPNQEIYLRENIRLRLQIAILSVPRQQNELYKQSLEAVSTWVRSYFDVQAESVKNFLKEIDDLIEQSIYIDAPTKLQSLDLLKQKLNRRSVSVEKLDLKVGKNVEQLKIEIPNEAVPETTPAEREPDTEKKGE</sequence>
<feature type="region of interest" description="Disordered" evidence="2">
    <location>
        <begin position="1"/>
        <end position="24"/>
    </location>
</feature>
<feature type="transmembrane region" description="Helical" evidence="3">
    <location>
        <begin position="85"/>
        <end position="105"/>
    </location>
</feature>
<keyword evidence="3" id="KW-0472">Membrane</keyword>
<feature type="region of interest" description="Disordered" evidence="2">
    <location>
        <begin position="445"/>
        <end position="467"/>
    </location>
</feature>
<dbReference type="Proteomes" id="UP000281691">
    <property type="component" value="Unassembled WGS sequence"/>
</dbReference>
<dbReference type="PANTHER" id="PTHR38043">
    <property type="entry name" value="PROTEIN HEMX"/>
    <property type="match status" value="1"/>
</dbReference>
<evidence type="ECO:0000256" key="2">
    <source>
        <dbReference type="SAM" id="MobiDB-lite"/>
    </source>
</evidence>
<keyword evidence="4" id="KW-0808">Transferase</keyword>
<feature type="compositionally biased region" description="Basic and acidic residues" evidence="2">
    <location>
        <begin position="455"/>
        <end position="467"/>
    </location>
</feature>
<proteinExistence type="predicted"/>
<dbReference type="InterPro" id="IPR007470">
    <property type="entry name" value="HemX"/>
</dbReference>
<organism evidence="4 5">
    <name type="scientific">Vespertiliibacter pulmonis</name>
    <dbReference type="NCBI Taxonomy" id="1443036"/>
    <lineage>
        <taxon>Bacteria</taxon>
        <taxon>Pseudomonadati</taxon>
        <taxon>Pseudomonadota</taxon>
        <taxon>Gammaproteobacteria</taxon>
        <taxon>Pasteurellales</taxon>
        <taxon>Pasteurellaceae</taxon>
        <taxon>Vespertiliibacter</taxon>
    </lineage>
</organism>
<keyword evidence="5" id="KW-1185">Reference proteome</keyword>
<reference evidence="4 5" key="1">
    <citation type="submission" date="2018-11" db="EMBL/GenBank/DDBJ databases">
        <title>Genomic Encyclopedia of Type Strains, Phase IV (KMG-IV): sequencing the most valuable type-strain genomes for metagenomic binning, comparative biology and taxonomic classification.</title>
        <authorList>
            <person name="Goeker M."/>
        </authorList>
    </citation>
    <scope>NUCLEOTIDE SEQUENCE [LARGE SCALE GENOMIC DNA]</scope>
    <source>
        <strain evidence="4 5">DSM 27238</strain>
    </source>
</reference>
<comment type="caution">
    <text evidence="4">The sequence shown here is derived from an EMBL/GenBank/DDBJ whole genome shotgun (WGS) entry which is preliminary data.</text>
</comment>
<dbReference type="EMBL" id="RKQP01000001">
    <property type="protein sequence ID" value="RPE85681.1"/>
    <property type="molecule type" value="Genomic_DNA"/>
</dbReference>
<gene>
    <name evidence="4" type="ORF">EDC46_0059</name>
</gene>